<comment type="caution">
    <text evidence="2">The sequence shown here is derived from an EMBL/GenBank/DDBJ whole genome shotgun (WGS) entry which is preliminary data.</text>
</comment>
<evidence type="ECO:0000313" key="3">
    <source>
        <dbReference type="Proteomes" id="UP000196536"/>
    </source>
</evidence>
<proteinExistence type="predicted"/>
<dbReference type="AlphaFoldDB" id="A0A1Z9Z2Y8"/>
<dbReference type="InterPro" id="IPR045758">
    <property type="entry name" value="AdeT1/2"/>
</dbReference>
<reference evidence="2 3" key="1">
    <citation type="submission" date="2017-05" db="EMBL/GenBank/DDBJ databases">
        <title>Acinetobacter populi ANC 5415 (= PBJ7), whole genome shotgun sequencing project.</title>
        <authorList>
            <person name="Nemec A."/>
            <person name="Radolfova-Krizova L."/>
        </authorList>
    </citation>
    <scope>NUCLEOTIDE SEQUENCE [LARGE SCALE GENOMIC DNA]</scope>
    <source>
        <strain evidence="2 3">PBJ7</strain>
    </source>
</reference>
<evidence type="ECO:0000313" key="2">
    <source>
        <dbReference type="EMBL" id="OUY08843.1"/>
    </source>
</evidence>
<keyword evidence="3" id="KW-1185">Reference proteome</keyword>
<dbReference type="RefSeq" id="WP_087619497.1">
    <property type="nucleotide sequence ID" value="NZ_NEXX01000001.1"/>
</dbReference>
<dbReference type="EMBL" id="NEXX01000001">
    <property type="protein sequence ID" value="OUY08843.1"/>
    <property type="molecule type" value="Genomic_DNA"/>
</dbReference>
<dbReference type="Gene3D" id="3.40.190.170">
    <property type="entry name" value="Bacterial extracellular solute-binding protein, family 7"/>
    <property type="match status" value="1"/>
</dbReference>
<dbReference type="Proteomes" id="UP000196536">
    <property type="component" value="Unassembled WGS sequence"/>
</dbReference>
<keyword evidence="1" id="KW-0732">Signal</keyword>
<accession>A0A1Z9Z2Y8</accession>
<organism evidence="2 3">
    <name type="scientific">Acinetobacter populi</name>
    <dbReference type="NCBI Taxonomy" id="1582270"/>
    <lineage>
        <taxon>Bacteria</taxon>
        <taxon>Pseudomonadati</taxon>
        <taxon>Pseudomonadota</taxon>
        <taxon>Gammaproteobacteria</taxon>
        <taxon>Moraxellales</taxon>
        <taxon>Moraxellaceae</taxon>
        <taxon>Acinetobacter</taxon>
    </lineage>
</organism>
<dbReference type="SUPFAM" id="SSF53850">
    <property type="entry name" value="Periplasmic binding protein-like II"/>
    <property type="match status" value="1"/>
</dbReference>
<protein>
    <recommendedName>
        <fullName evidence="4">RND transporter</fullName>
    </recommendedName>
</protein>
<feature type="chain" id="PRO_5012465102" description="RND transporter" evidence="1">
    <location>
        <begin position="22"/>
        <end position="328"/>
    </location>
</feature>
<evidence type="ECO:0000256" key="1">
    <source>
        <dbReference type="SAM" id="SignalP"/>
    </source>
</evidence>
<evidence type="ECO:0008006" key="4">
    <source>
        <dbReference type="Google" id="ProtNLM"/>
    </source>
</evidence>
<sequence length="328" mass="36450">MNGYQSILIGLMVTMSASAYAAPIDLCVYDIMGANGDTMAVAKDYALVAKQWGVEIQAKVYLNLEAAQSDFEQKKCGGLVADNFATKKYNNFMGTVGAIGAIPNYSIAQKVLSALGSPKLAAKLKNKDYEVVGYMPFGLAYFISKDRSIDSLQKLNGKRLGVLASDPSQRRMAQKVGMKPVLMTFDNAASRFRAGEFDIVPAPLVVYQPFEVEKVLGSGGGIANYPLAFMSMNFILAKGDYPENFGQKSRQWFSEKSGQYMKTVLRWDSTVPKRMIYEIPEIDRSGYDLLLSQMRKEFVDNKTYDPSMIVLIRHLRCAQDPAFIECKK</sequence>
<name>A0A1Z9Z2Y8_9GAMM</name>
<dbReference type="Pfam" id="PF19582">
    <property type="entry name" value="AdeT1_2"/>
    <property type="match status" value="1"/>
</dbReference>
<feature type="signal peptide" evidence="1">
    <location>
        <begin position="1"/>
        <end position="21"/>
    </location>
</feature>
<dbReference type="InterPro" id="IPR038404">
    <property type="entry name" value="TRAP_DctP_sf"/>
</dbReference>
<gene>
    <name evidence="2" type="ORF">CAP51_04295</name>
</gene>
<dbReference type="OrthoDB" id="6673095at2"/>